<accession>A0A1J1J4V3</accession>
<organism evidence="1 2">
    <name type="scientific">Clunio marinus</name>
    <dbReference type="NCBI Taxonomy" id="568069"/>
    <lineage>
        <taxon>Eukaryota</taxon>
        <taxon>Metazoa</taxon>
        <taxon>Ecdysozoa</taxon>
        <taxon>Arthropoda</taxon>
        <taxon>Hexapoda</taxon>
        <taxon>Insecta</taxon>
        <taxon>Pterygota</taxon>
        <taxon>Neoptera</taxon>
        <taxon>Endopterygota</taxon>
        <taxon>Diptera</taxon>
        <taxon>Nematocera</taxon>
        <taxon>Chironomoidea</taxon>
        <taxon>Chironomidae</taxon>
        <taxon>Clunio</taxon>
    </lineage>
</organism>
<evidence type="ECO:0000313" key="2">
    <source>
        <dbReference type="Proteomes" id="UP000183832"/>
    </source>
</evidence>
<dbReference type="EMBL" id="CVRI01000067">
    <property type="protein sequence ID" value="CRL06494.1"/>
    <property type="molecule type" value="Genomic_DNA"/>
</dbReference>
<name>A0A1J1J4V3_9DIPT</name>
<sequence>MLRFISAKYFFTKSFNFPQKDTELSFRAGWKVSTMEAEGRNLNAKQANDFLQVRLLTPKLDFSPIEQDKNGIKNLIK</sequence>
<dbReference type="Proteomes" id="UP000183832">
    <property type="component" value="Unassembled WGS sequence"/>
</dbReference>
<evidence type="ECO:0000313" key="1">
    <source>
        <dbReference type="EMBL" id="CRL06494.1"/>
    </source>
</evidence>
<protein>
    <submittedName>
        <fullName evidence="1">CLUMA_CG019731, isoform A</fullName>
    </submittedName>
</protein>
<gene>
    <name evidence="1" type="ORF">CLUMA_CG019731</name>
</gene>
<reference evidence="1 2" key="1">
    <citation type="submission" date="2015-04" db="EMBL/GenBank/DDBJ databases">
        <authorList>
            <person name="Syromyatnikov M.Y."/>
            <person name="Popov V.N."/>
        </authorList>
    </citation>
    <scope>NUCLEOTIDE SEQUENCE [LARGE SCALE GENOMIC DNA]</scope>
</reference>
<keyword evidence="2" id="KW-1185">Reference proteome</keyword>
<proteinExistence type="predicted"/>
<dbReference type="AlphaFoldDB" id="A0A1J1J4V3"/>